<keyword evidence="1 8" id="KW-0436">Ligase</keyword>
<dbReference type="GO" id="GO:0004831">
    <property type="term" value="F:tyrosine-tRNA ligase activity"/>
    <property type="evidence" value="ECO:0007669"/>
    <property type="project" value="UniProtKB-UniRule"/>
</dbReference>
<comment type="subunit">
    <text evidence="8">Homodimer.</text>
</comment>
<keyword evidence="6 8" id="KW-0030">Aminoacyl-tRNA synthetase</keyword>
<dbReference type="Gene3D" id="3.40.50.620">
    <property type="entry name" value="HUPs"/>
    <property type="match status" value="1"/>
</dbReference>
<dbReference type="InterPro" id="IPR002305">
    <property type="entry name" value="aa-tRNA-synth_Ic"/>
</dbReference>
<dbReference type="InterPro" id="IPR054608">
    <property type="entry name" value="SYY-like_C"/>
</dbReference>
<dbReference type="Gene3D" id="1.10.240.10">
    <property type="entry name" value="Tyrosyl-Transfer RNA Synthetase"/>
    <property type="match status" value="1"/>
</dbReference>
<feature type="binding site" evidence="8">
    <location>
        <position position="45"/>
    </location>
    <ligand>
        <name>L-tyrosine</name>
        <dbReference type="ChEBI" id="CHEBI:58315"/>
    </ligand>
</feature>
<feature type="binding site" evidence="8">
    <location>
        <position position="204"/>
    </location>
    <ligand>
        <name>L-tyrosine</name>
        <dbReference type="ChEBI" id="CHEBI:58315"/>
    </ligand>
</feature>
<dbReference type="InterPro" id="IPR024107">
    <property type="entry name" value="Tyr-tRNA-ligase_bac_1"/>
</dbReference>
<dbReference type="GO" id="GO:0005829">
    <property type="term" value="C:cytosol"/>
    <property type="evidence" value="ECO:0007669"/>
    <property type="project" value="TreeGrafter"/>
</dbReference>
<dbReference type="InterPro" id="IPR014729">
    <property type="entry name" value="Rossmann-like_a/b/a_fold"/>
</dbReference>
<dbReference type="InterPro" id="IPR001412">
    <property type="entry name" value="aa-tRNA-synth_I_CS"/>
</dbReference>
<dbReference type="Pfam" id="PF00579">
    <property type="entry name" value="tRNA-synt_1b"/>
    <property type="match status" value="1"/>
</dbReference>
<comment type="caution">
    <text evidence="8">Lacks conserved residue(s) required for the propagation of feature annotation.</text>
</comment>
<accession>A0A9J6QS43</accession>
<feature type="binding site" evidence="8">
    <location>
        <position position="200"/>
    </location>
    <ligand>
        <name>L-tyrosine</name>
        <dbReference type="ChEBI" id="CHEBI:58315"/>
    </ligand>
</feature>
<comment type="caution">
    <text evidence="11">The sequence shown here is derived from an EMBL/GenBank/DDBJ whole genome shotgun (WGS) entry which is preliminary data.</text>
</comment>
<evidence type="ECO:0000256" key="8">
    <source>
        <dbReference type="HAMAP-Rule" id="MF_02006"/>
    </source>
</evidence>
<dbReference type="GO" id="GO:0003723">
    <property type="term" value="F:RNA binding"/>
    <property type="evidence" value="ECO:0007669"/>
    <property type="project" value="UniProtKB-KW"/>
</dbReference>
<gene>
    <name evidence="8 11" type="primary">tyrS</name>
    <name evidence="11" type="ORF">OBO34_02440</name>
</gene>
<comment type="function">
    <text evidence="8">Catalyzes the attachment of tyrosine to tRNA(Tyr) in a two-step reaction: tyrosine is first activated by ATP to form Tyr-AMP and then transferred to the acceptor end of tRNA(Tyr).</text>
</comment>
<dbReference type="HAMAP" id="MF_02006">
    <property type="entry name" value="Tyr_tRNA_synth_type1"/>
    <property type="match status" value="1"/>
</dbReference>
<evidence type="ECO:0000313" key="12">
    <source>
        <dbReference type="Proteomes" id="UP001065549"/>
    </source>
</evidence>
<comment type="subcellular location">
    <subcellularLocation>
        <location evidence="8">Cytoplasm</location>
    </subcellularLocation>
</comment>
<dbReference type="NCBIfam" id="TIGR00234">
    <property type="entry name" value="tyrS"/>
    <property type="match status" value="1"/>
</dbReference>
<evidence type="ECO:0000256" key="5">
    <source>
        <dbReference type="ARBA" id="ARBA00022917"/>
    </source>
</evidence>
<evidence type="ECO:0000256" key="7">
    <source>
        <dbReference type="ARBA" id="ARBA00048248"/>
    </source>
</evidence>
<evidence type="ECO:0000256" key="9">
    <source>
        <dbReference type="PROSITE-ProRule" id="PRU00182"/>
    </source>
</evidence>
<evidence type="ECO:0000313" key="11">
    <source>
        <dbReference type="EMBL" id="MCU7377207.1"/>
    </source>
</evidence>
<dbReference type="InterPro" id="IPR036986">
    <property type="entry name" value="S4_RNA-bd_sf"/>
</dbReference>
<keyword evidence="3 8" id="KW-0067">ATP-binding</keyword>
<feature type="short sequence motif" description="'KMSKS' region" evidence="8">
    <location>
        <begin position="260"/>
        <end position="264"/>
    </location>
</feature>
<sequence>MNFIPDHVSQHTNVYDVLKERGFIEQTTDDEAIRELLGKEKIKFYIGFDPTADCLHVGHFMQVIIMMYMQKYGHTPVVLIGGGTGMVGDPSGRTDMRQMMTPDTIQDNCSCFKKLFEKFIDFDEEWQYSGNNGVYSPGKENKTPEPGKAVCVNNASWLLPLNYIEFIREIGCHFSVNNMLRAECFKQRMEKGLSFLEFNYMLMQSYDFMVMARDFGVKMQFGGNDQWSNVLGGIELTRKACDKQVYGMTFSLLTTSEGKKMGKTQKGALWLNAEKTSPYEFYQYWRNVADADVEKCLRMLTFLPMDEVRALAALKGAELNKAKEILAYQVTELVHGEEEAKKAQEGARAAFGGGGSLENIPTVQKAAEDLAGEGIGVVTFIKELGLVPSNREGFMTIEQGGLKLDGEKVTDKKMMITADTFKDGKLLVEKGKKKKLVVELV</sequence>
<dbReference type="InterPro" id="IPR024088">
    <property type="entry name" value="Tyr-tRNA-ligase_bac-type"/>
</dbReference>
<evidence type="ECO:0000259" key="10">
    <source>
        <dbReference type="Pfam" id="PF22421"/>
    </source>
</evidence>
<dbReference type="PROSITE" id="PS00178">
    <property type="entry name" value="AA_TRNA_LIGASE_I"/>
    <property type="match status" value="1"/>
</dbReference>
<keyword evidence="2 8" id="KW-0547">Nucleotide-binding</keyword>
<dbReference type="EC" id="6.1.1.1" evidence="8"/>
<keyword evidence="4 9" id="KW-0694">RNA-binding</keyword>
<dbReference type="SUPFAM" id="SSF55174">
    <property type="entry name" value="Alpha-L RNA-binding motif"/>
    <property type="match status" value="1"/>
</dbReference>
<protein>
    <recommendedName>
        <fullName evidence="8">Tyrosine--tRNA ligase</fullName>
        <ecNumber evidence="8">6.1.1.1</ecNumber>
    </recommendedName>
    <alternativeName>
        <fullName evidence="8">Tyrosyl-tRNA synthetase</fullName>
        <shortName evidence="8">TyrRS</shortName>
    </alternativeName>
</protein>
<evidence type="ECO:0000256" key="1">
    <source>
        <dbReference type="ARBA" id="ARBA00022598"/>
    </source>
</evidence>
<evidence type="ECO:0000256" key="3">
    <source>
        <dbReference type="ARBA" id="ARBA00022840"/>
    </source>
</evidence>
<dbReference type="EMBL" id="JAOSHN010000001">
    <property type="protein sequence ID" value="MCU7377207.1"/>
    <property type="molecule type" value="Genomic_DNA"/>
</dbReference>
<keyword evidence="12" id="KW-1185">Reference proteome</keyword>
<comment type="catalytic activity">
    <reaction evidence="7 8">
        <text>tRNA(Tyr) + L-tyrosine + ATP = L-tyrosyl-tRNA(Tyr) + AMP + diphosphate + H(+)</text>
        <dbReference type="Rhea" id="RHEA:10220"/>
        <dbReference type="Rhea" id="RHEA-COMP:9706"/>
        <dbReference type="Rhea" id="RHEA-COMP:9707"/>
        <dbReference type="ChEBI" id="CHEBI:15378"/>
        <dbReference type="ChEBI" id="CHEBI:30616"/>
        <dbReference type="ChEBI" id="CHEBI:33019"/>
        <dbReference type="ChEBI" id="CHEBI:58315"/>
        <dbReference type="ChEBI" id="CHEBI:78442"/>
        <dbReference type="ChEBI" id="CHEBI:78536"/>
        <dbReference type="ChEBI" id="CHEBI:456215"/>
        <dbReference type="EC" id="6.1.1.1"/>
    </reaction>
</comment>
<keyword evidence="5 8" id="KW-0648">Protein biosynthesis</keyword>
<reference evidence="11" key="1">
    <citation type="submission" date="2022-09" db="EMBL/GenBank/DDBJ databases">
        <title>Culturomic study of gut microbiota in children with autism spectrum disorder.</title>
        <authorList>
            <person name="Efimov B.A."/>
            <person name="Chaplin A.V."/>
            <person name="Sokolova S.R."/>
            <person name="Pikina A.P."/>
            <person name="Korzhanova M."/>
            <person name="Belova V."/>
            <person name="Korostin D."/>
        </authorList>
    </citation>
    <scope>NUCLEOTIDE SEQUENCE</scope>
    <source>
        <strain evidence="11">ASD5510</strain>
    </source>
</reference>
<feature type="binding site" evidence="8">
    <location>
        <position position="263"/>
    </location>
    <ligand>
        <name>ATP</name>
        <dbReference type="ChEBI" id="CHEBI:30616"/>
    </ligand>
</feature>
<dbReference type="PROSITE" id="PS50889">
    <property type="entry name" value="S4"/>
    <property type="match status" value="1"/>
</dbReference>
<dbReference type="PANTHER" id="PTHR11766">
    <property type="entry name" value="TYROSYL-TRNA SYNTHETASE"/>
    <property type="match status" value="1"/>
</dbReference>
<evidence type="ECO:0000256" key="4">
    <source>
        <dbReference type="ARBA" id="ARBA00022884"/>
    </source>
</evidence>
<dbReference type="GO" id="GO:0006437">
    <property type="term" value="P:tyrosyl-tRNA aminoacylation"/>
    <property type="evidence" value="ECO:0007669"/>
    <property type="project" value="UniProtKB-UniRule"/>
</dbReference>
<feature type="domain" description="Tyrosine--tRNA ligase SYY-like C-terminal" evidence="10">
    <location>
        <begin position="359"/>
        <end position="434"/>
    </location>
</feature>
<dbReference type="InterPro" id="IPR002307">
    <property type="entry name" value="Tyr-tRNA-ligase"/>
</dbReference>
<dbReference type="SUPFAM" id="SSF52374">
    <property type="entry name" value="Nucleotidylyl transferase"/>
    <property type="match status" value="1"/>
</dbReference>
<dbReference type="RefSeq" id="WP_148398087.1">
    <property type="nucleotide sequence ID" value="NZ_JAJAGH010000005.1"/>
</dbReference>
<dbReference type="PANTHER" id="PTHR11766:SF0">
    <property type="entry name" value="TYROSINE--TRNA LIGASE, MITOCHONDRIAL"/>
    <property type="match status" value="1"/>
</dbReference>
<dbReference type="GO" id="GO:0005524">
    <property type="term" value="F:ATP binding"/>
    <property type="evidence" value="ECO:0007669"/>
    <property type="project" value="UniProtKB-UniRule"/>
</dbReference>
<organism evidence="11 12">
    <name type="scientific">Hominibacterium faecale</name>
    <dbReference type="NCBI Taxonomy" id="2839743"/>
    <lineage>
        <taxon>Bacteria</taxon>
        <taxon>Bacillati</taxon>
        <taxon>Bacillota</taxon>
        <taxon>Clostridia</taxon>
        <taxon>Peptostreptococcales</taxon>
        <taxon>Anaerovoracaceae</taxon>
        <taxon>Hominibacterium</taxon>
    </lineage>
</organism>
<dbReference type="AlphaFoldDB" id="A0A9J6QS43"/>
<dbReference type="Gene3D" id="3.10.290.10">
    <property type="entry name" value="RNA-binding S4 domain"/>
    <property type="match status" value="1"/>
</dbReference>
<name>A0A9J6QS43_9FIRM</name>
<evidence type="ECO:0000256" key="6">
    <source>
        <dbReference type="ARBA" id="ARBA00023146"/>
    </source>
</evidence>
<dbReference type="FunFam" id="1.10.240.10:FF:000001">
    <property type="entry name" value="Tyrosine--tRNA ligase"/>
    <property type="match status" value="1"/>
</dbReference>
<keyword evidence="8" id="KW-0963">Cytoplasm</keyword>
<comment type="similarity">
    <text evidence="8">Belongs to the class-I aminoacyl-tRNA synthetase family. TyrS type 1 subfamily.</text>
</comment>
<proteinExistence type="inferred from homology"/>
<dbReference type="Pfam" id="PF22421">
    <property type="entry name" value="SYY_C-terminal"/>
    <property type="match status" value="1"/>
</dbReference>
<dbReference type="PRINTS" id="PR01040">
    <property type="entry name" value="TRNASYNTHTYR"/>
</dbReference>
<dbReference type="CDD" id="cd00805">
    <property type="entry name" value="TyrRS_core"/>
    <property type="match status" value="1"/>
</dbReference>
<evidence type="ECO:0000256" key="2">
    <source>
        <dbReference type="ARBA" id="ARBA00022741"/>
    </source>
</evidence>
<dbReference type="Proteomes" id="UP001065549">
    <property type="component" value="Unassembled WGS sequence"/>
</dbReference>